<comment type="caution">
    <text evidence="2">The sequence shown here is derived from an EMBL/GenBank/DDBJ whole genome shotgun (WGS) entry which is preliminary data.</text>
</comment>
<reference evidence="2" key="1">
    <citation type="submission" date="2023-10" db="EMBL/GenBank/DDBJ databases">
        <authorList>
            <person name="Chen Y."/>
            <person name="Shah S."/>
            <person name="Dougan E. K."/>
            <person name="Thang M."/>
            <person name="Chan C."/>
        </authorList>
    </citation>
    <scope>NUCLEOTIDE SEQUENCE [LARGE SCALE GENOMIC DNA]</scope>
</reference>
<organism evidence="2 3">
    <name type="scientific">Prorocentrum cordatum</name>
    <dbReference type="NCBI Taxonomy" id="2364126"/>
    <lineage>
        <taxon>Eukaryota</taxon>
        <taxon>Sar</taxon>
        <taxon>Alveolata</taxon>
        <taxon>Dinophyceae</taxon>
        <taxon>Prorocentrales</taxon>
        <taxon>Prorocentraceae</taxon>
        <taxon>Prorocentrum</taxon>
    </lineage>
</organism>
<feature type="region of interest" description="Disordered" evidence="1">
    <location>
        <begin position="151"/>
        <end position="241"/>
    </location>
</feature>
<feature type="compositionally biased region" description="Polar residues" evidence="1">
    <location>
        <begin position="160"/>
        <end position="170"/>
    </location>
</feature>
<evidence type="ECO:0000313" key="2">
    <source>
        <dbReference type="EMBL" id="CAK0900305.1"/>
    </source>
</evidence>
<dbReference type="Proteomes" id="UP001189429">
    <property type="component" value="Unassembled WGS sequence"/>
</dbReference>
<feature type="region of interest" description="Disordered" evidence="1">
    <location>
        <begin position="42"/>
        <end position="128"/>
    </location>
</feature>
<evidence type="ECO:0000313" key="3">
    <source>
        <dbReference type="Proteomes" id="UP001189429"/>
    </source>
</evidence>
<feature type="compositionally biased region" description="Low complexity" evidence="1">
    <location>
        <begin position="104"/>
        <end position="116"/>
    </location>
</feature>
<feature type="compositionally biased region" description="Basic and acidic residues" evidence="1">
    <location>
        <begin position="232"/>
        <end position="241"/>
    </location>
</feature>
<accession>A0ABN9XKF0</accession>
<evidence type="ECO:0000256" key="1">
    <source>
        <dbReference type="SAM" id="MobiDB-lite"/>
    </source>
</evidence>
<protein>
    <submittedName>
        <fullName evidence="2">Uncharacterized protein</fullName>
    </submittedName>
</protein>
<name>A0ABN9XKF0_9DINO</name>
<sequence length="241" mass="25493">MAPMCTNGSQDTPGLGRFHCARCSHDLCEKCYVASLSQERSATPAAREAALVQPRHAAREGPGVSCAHRDAASRPRPPSPPAYARPSRPGGLAKTRLTRRRPAAARAADPPAAMPLGAGGGGARAPPHTSLLQREAERGLQARLLQRYQGKLGAQEMRDTSGSSQVSACSTAAPLSLPTTARSPSRPEEGNEILRLPQLPSPRASQAAAPDVGGAASQRWWMPSTEQPRTPRLAERAPRLE</sequence>
<gene>
    <name evidence="2" type="ORF">PCOR1329_LOCUS77621</name>
</gene>
<dbReference type="EMBL" id="CAUYUJ010020756">
    <property type="protein sequence ID" value="CAK0900305.1"/>
    <property type="molecule type" value="Genomic_DNA"/>
</dbReference>
<feature type="non-terminal residue" evidence="2">
    <location>
        <position position="241"/>
    </location>
</feature>
<keyword evidence="3" id="KW-1185">Reference proteome</keyword>
<proteinExistence type="predicted"/>